<evidence type="ECO:0000313" key="9">
    <source>
        <dbReference type="EMBL" id="KAF9074391.1"/>
    </source>
</evidence>
<keyword evidence="5 7" id="KW-0472">Membrane</keyword>
<keyword evidence="4 7" id="KW-1133">Transmembrane helix</keyword>
<sequence length="435" mass="47725">MSLVGPRLSCLKSSGPRFSRVPSHLPRTVSNFSRHILLYSRSSARNLPCGTVTPFLTTSRTFSIWPFSKSSSPEPSSPPEPIELPEISAASLPKETLLESTASAEPVTKLSDSLPEGLDLSPPVDLLPADLVDAAVNSSILPLQYGDLASLGLISYTPAGLVRWSMELINVSSGMSWFWTIVAGTLLWRLLLLPVAIKTYRFSSRVQLIQPEVKSIMDRMLVAKSEKNLLEMSKLQQDQLKLYKSVGISPLGGLVGPVFQIPVALGMFIGLKKMCELPVAQLTTSGLDFLPDLTVADPTGLLAPAFAVTLFWQMTVTARDMDIEKQQGMAHVMNMLRFPGAPLIALFMTQLPSGLVVSVIVAGIATGLQSLLFRIAVVRRYFDILPLPDVAGRKGLPSFKDTAIWVRNWWREQWDYARSQADASKNRGGPPRRRL</sequence>
<dbReference type="CDD" id="cd20069">
    <property type="entry name" value="5TM_Oxa1-like"/>
    <property type="match status" value="1"/>
</dbReference>
<dbReference type="Pfam" id="PF02096">
    <property type="entry name" value="60KD_IMP"/>
    <property type="match status" value="1"/>
</dbReference>
<dbReference type="EMBL" id="JADNRY010000013">
    <property type="protein sequence ID" value="KAF9074391.1"/>
    <property type="molecule type" value="Genomic_DNA"/>
</dbReference>
<dbReference type="GO" id="GO:0032977">
    <property type="term" value="F:membrane insertase activity"/>
    <property type="evidence" value="ECO:0007669"/>
    <property type="project" value="InterPro"/>
</dbReference>
<comment type="subcellular location">
    <subcellularLocation>
        <location evidence="1 6">Membrane</location>
        <topology evidence="1 6">Multi-pass membrane protein</topology>
    </subcellularLocation>
</comment>
<dbReference type="PANTHER" id="PTHR12428">
    <property type="entry name" value="OXA1"/>
    <property type="match status" value="1"/>
</dbReference>
<evidence type="ECO:0000256" key="6">
    <source>
        <dbReference type="RuleBase" id="RU003945"/>
    </source>
</evidence>
<evidence type="ECO:0000313" key="10">
    <source>
        <dbReference type="Proteomes" id="UP000772434"/>
    </source>
</evidence>
<dbReference type="AlphaFoldDB" id="A0A9P5PXP3"/>
<dbReference type="InterPro" id="IPR028055">
    <property type="entry name" value="YidC/Oxa/ALB_C"/>
</dbReference>
<gene>
    <name evidence="9" type="ORF">BDP27DRAFT_1287821</name>
</gene>
<protein>
    <submittedName>
        <fullName evidence="9">60Kd inner membrane protein-domain-containing protein</fullName>
    </submittedName>
</protein>
<organism evidence="9 10">
    <name type="scientific">Rhodocollybia butyracea</name>
    <dbReference type="NCBI Taxonomy" id="206335"/>
    <lineage>
        <taxon>Eukaryota</taxon>
        <taxon>Fungi</taxon>
        <taxon>Dikarya</taxon>
        <taxon>Basidiomycota</taxon>
        <taxon>Agaricomycotina</taxon>
        <taxon>Agaricomycetes</taxon>
        <taxon>Agaricomycetidae</taxon>
        <taxon>Agaricales</taxon>
        <taxon>Marasmiineae</taxon>
        <taxon>Omphalotaceae</taxon>
        <taxon>Rhodocollybia</taxon>
    </lineage>
</organism>
<evidence type="ECO:0000256" key="7">
    <source>
        <dbReference type="SAM" id="Phobius"/>
    </source>
</evidence>
<dbReference type="PANTHER" id="PTHR12428:SF65">
    <property type="entry name" value="CYTOCHROME C OXIDASE ASSEMBLY PROTEIN COX18, MITOCHONDRIAL"/>
    <property type="match status" value="1"/>
</dbReference>
<keyword evidence="3 6" id="KW-0812">Transmembrane</keyword>
<dbReference type="InterPro" id="IPR001708">
    <property type="entry name" value="YidC/ALB3/OXA1/COX18"/>
</dbReference>
<feature type="domain" description="Membrane insertase YidC/Oxa/ALB C-terminal" evidence="8">
    <location>
        <begin position="177"/>
        <end position="373"/>
    </location>
</feature>
<dbReference type="OrthoDB" id="2148490at2759"/>
<reference evidence="9" key="1">
    <citation type="submission" date="2020-11" db="EMBL/GenBank/DDBJ databases">
        <authorList>
            <consortium name="DOE Joint Genome Institute"/>
            <person name="Ahrendt S."/>
            <person name="Riley R."/>
            <person name="Andreopoulos W."/>
            <person name="Labutti K."/>
            <person name="Pangilinan J."/>
            <person name="Ruiz-Duenas F.J."/>
            <person name="Barrasa J.M."/>
            <person name="Sanchez-Garcia M."/>
            <person name="Camarero S."/>
            <person name="Miyauchi S."/>
            <person name="Serrano A."/>
            <person name="Linde D."/>
            <person name="Babiker R."/>
            <person name="Drula E."/>
            <person name="Ayuso-Fernandez I."/>
            <person name="Pacheco R."/>
            <person name="Padilla G."/>
            <person name="Ferreira P."/>
            <person name="Barriuso J."/>
            <person name="Kellner H."/>
            <person name="Castanera R."/>
            <person name="Alfaro M."/>
            <person name="Ramirez L."/>
            <person name="Pisabarro A.G."/>
            <person name="Kuo A."/>
            <person name="Tritt A."/>
            <person name="Lipzen A."/>
            <person name="He G."/>
            <person name="Yan M."/>
            <person name="Ng V."/>
            <person name="Cullen D."/>
            <person name="Martin F."/>
            <person name="Rosso M.-N."/>
            <person name="Henrissat B."/>
            <person name="Hibbett D."/>
            <person name="Martinez A.T."/>
            <person name="Grigoriev I.V."/>
        </authorList>
    </citation>
    <scope>NUCLEOTIDE SEQUENCE</scope>
    <source>
        <strain evidence="9">AH 40177</strain>
    </source>
</reference>
<evidence type="ECO:0000259" key="8">
    <source>
        <dbReference type="Pfam" id="PF02096"/>
    </source>
</evidence>
<feature type="transmembrane region" description="Helical" evidence="7">
    <location>
        <begin position="242"/>
        <end position="269"/>
    </location>
</feature>
<feature type="transmembrane region" description="Helical" evidence="7">
    <location>
        <begin position="289"/>
        <end position="312"/>
    </location>
</feature>
<accession>A0A9P5PXP3</accession>
<dbReference type="Proteomes" id="UP000772434">
    <property type="component" value="Unassembled WGS sequence"/>
</dbReference>
<evidence type="ECO:0000256" key="2">
    <source>
        <dbReference type="ARBA" id="ARBA00009877"/>
    </source>
</evidence>
<comment type="caution">
    <text evidence="9">The sequence shown here is derived from an EMBL/GenBank/DDBJ whole genome shotgun (WGS) entry which is preliminary data.</text>
</comment>
<keyword evidence="10" id="KW-1185">Reference proteome</keyword>
<proteinExistence type="inferred from homology"/>
<dbReference type="GO" id="GO:0032979">
    <property type="term" value="P:protein insertion into mitochondrial inner membrane from matrix"/>
    <property type="evidence" value="ECO:0007669"/>
    <property type="project" value="TreeGrafter"/>
</dbReference>
<feature type="transmembrane region" description="Helical" evidence="7">
    <location>
        <begin position="177"/>
        <end position="197"/>
    </location>
</feature>
<evidence type="ECO:0000256" key="3">
    <source>
        <dbReference type="ARBA" id="ARBA00022692"/>
    </source>
</evidence>
<comment type="similarity">
    <text evidence="2 6">Belongs to the OXA1/ALB3/YidC family.</text>
</comment>
<evidence type="ECO:0000256" key="4">
    <source>
        <dbReference type="ARBA" id="ARBA00022989"/>
    </source>
</evidence>
<dbReference type="GO" id="GO:0005743">
    <property type="term" value="C:mitochondrial inner membrane"/>
    <property type="evidence" value="ECO:0007669"/>
    <property type="project" value="TreeGrafter"/>
</dbReference>
<name>A0A9P5PXP3_9AGAR</name>
<evidence type="ECO:0000256" key="5">
    <source>
        <dbReference type="ARBA" id="ARBA00023136"/>
    </source>
</evidence>
<evidence type="ECO:0000256" key="1">
    <source>
        <dbReference type="ARBA" id="ARBA00004141"/>
    </source>
</evidence>